<dbReference type="SUPFAM" id="SSF52141">
    <property type="entry name" value="Uracil-DNA glycosylase-like"/>
    <property type="match status" value="1"/>
</dbReference>
<comment type="caution">
    <text evidence="2">The sequence shown here is derived from an EMBL/GenBank/DDBJ whole genome shotgun (WGS) entry which is preliminary data.</text>
</comment>
<name>A0A1F2WK84_9ACTN</name>
<protein>
    <recommendedName>
        <fullName evidence="1">Uracil-DNA glycosylase-like domain-containing protein</fullName>
    </recommendedName>
</protein>
<dbReference type="Pfam" id="PF03167">
    <property type="entry name" value="UDG"/>
    <property type="match status" value="1"/>
</dbReference>
<dbReference type="InterPro" id="IPR005122">
    <property type="entry name" value="Uracil-DNA_glycosylase-like"/>
</dbReference>
<feature type="domain" description="Uracil-DNA glycosylase-like" evidence="1">
    <location>
        <begin position="47"/>
        <end position="143"/>
    </location>
</feature>
<proteinExistence type="predicted"/>
<accession>A0A1F2WK84</accession>
<evidence type="ECO:0000259" key="1">
    <source>
        <dbReference type="Pfam" id="PF03167"/>
    </source>
</evidence>
<reference evidence="2 3" key="1">
    <citation type="journal article" date="2016" name="Nat. Commun.">
        <title>Thousands of microbial genomes shed light on interconnected biogeochemical processes in an aquifer system.</title>
        <authorList>
            <person name="Anantharaman K."/>
            <person name="Brown C.T."/>
            <person name="Hug L.A."/>
            <person name="Sharon I."/>
            <person name="Castelle C.J."/>
            <person name="Probst A.J."/>
            <person name="Thomas B.C."/>
            <person name="Singh A."/>
            <person name="Wilkins M.J."/>
            <person name="Karaoz U."/>
            <person name="Brodie E.L."/>
            <person name="Williams K.H."/>
            <person name="Hubbard S.S."/>
            <person name="Banfield J.F."/>
        </authorList>
    </citation>
    <scope>NUCLEOTIDE SEQUENCE [LARGE SCALE GENOMIC DNA]</scope>
</reference>
<sequence>MNRKGSEERTKERDLCGAISGKLACDLCDLANSISACRRCGGGRGIPGHGNIGAAVLLLSGMPGPGARVGNPWGEWRDEFINHSGAQLGWDIHDIYFSTAIRCIGRKPNLRDVRRCAPYLAEEIFTIGPQLVIASGKIAAVALRLALGDQVPEQPKAGDSFRLFSSRFLFNLDVSRIGQEEEARRIFCDVMEGTRDLLKN</sequence>
<dbReference type="STRING" id="1797197.A2Y75_07500"/>
<dbReference type="AlphaFoldDB" id="A0A1F2WK84"/>
<evidence type="ECO:0000313" key="3">
    <source>
        <dbReference type="Proteomes" id="UP000177876"/>
    </source>
</evidence>
<dbReference type="Gene3D" id="3.40.470.10">
    <property type="entry name" value="Uracil-DNA glycosylase-like domain"/>
    <property type="match status" value="1"/>
</dbReference>
<gene>
    <name evidence="2" type="ORF">A2Y75_07500</name>
</gene>
<dbReference type="Proteomes" id="UP000177876">
    <property type="component" value="Unassembled WGS sequence"/>
</dbReference>
<dbReference type="InterPro" id="IPR036895">
    <property type="entry name" value="Uracil-DNA_glycosylase-like_sf"/>
</dbReference>
<dbReference type="EMBL" id="MELK01000035">
    <property type="protein sequence ID" value="OFW57268.1"/>
    <property type="molecule type" value="Genomic_DNA"/>
</dbReference>
<evidence type="ECO:0000313" key="2">
    <source>
        <dbReference type="EMBL" id="OFW57268.1"/>
    </source>
</evidence>
<organism evidence="2 3">
    <name type="scientific">Candidatus Solincola sediminis</name>
    <dbReference type="NCBI Taxonomy" id="1797199"/>
    <lineage>
        <taxon>Bacteria</taxon>
        <taxon>Bacillati</taxon>
        <taxon>Actinomycetota</taxon>
        <taxon>Candidatus Geothermincolia</taxon>
        <taxon>Candidatus Geothermincolales</taxon>
        <taxon>Candidatus Geothermincolaceae</taxon>
        <taxon>Candidatus Solincola</taxon>
    </lineage>
</organism>